<dbReference type="NCBIfam" id="NF047646">
    <property type="entry name" value="REP_Tyr_transpos"/>
    <property type="match status" value="1"/>
</dbReference>
<dbReference type="OrthoDB" id="9794403at2"/>
<dbReference type="EMBL" id="PJCH01000017">
    <property type="protein sequence ID" value="PQA85573.1"/>
    <property type="molecule type" value="Genomic_DNA"/>
</dbReference>
<reference evidence="3 4" key="1">
    <citation type="submission" date="2017-12" db="EMBL/GenBank/DDBJ databases">
        <authorList>
            <person name="Hurst M.R.H."/>
        </authorList>
    </citation>
    <scope>NUCLEOTIDE SEQUENCE [LARGE SCALE GENOMIC DNA]</scope>
    <source>
        <strain evidence="3 4">SY-3-19</strain>
    </source>
</reference>
<dbReference type="GO" id="GO:0043565">
    <property type="term" value="F:sequence-specific DNA binding"/>
    <property type="evidence" value="ECO:0007669"/>
    <property type="project" value="TreeGrafter"/>
</dbReference>
<evidence type="ECO:0000313" key="3">
    <source>
        <dbReference type="EMBL" id="PQA85573.1"/>
    </source>
</evidence>
<gene>
    <name evidence="3" type="ORF">CW354_21790</name>
</gene>
<accession>A0A2S7JZ97</accession>
<protein>
    <submittedName>
        <fullName evidence="3">Transposase</fullName>
    </submittedName>
</protein>
<feature type="domain" description="Transposase IS200-like" evidence="2">
    <location>
        <begin position="9"/>
        <end position="129"/>
    </location>
</feature>
<name>A0A2S7JZ97_9PROT</name>
<dbReference type="InterPro" id="IPR002686">
    <property type="entry name" value="Transposase_17"/>
</dbReference>
<dbReference type="InterPro" id="IPR052715">
    <property type="entry name" value="RAYT_transposase"/>
</dbReference>
<dbReference type="GO" id="GO:0006313">
    <property type="term" value="P:DNA transposition"/>
    <property type="evidence" value="ECO:0007669"/>
    <property type="project" value="InterPro"/>
</dbReference>
<dbReference type="Proteomes" id="UP000239504">
    <property type="component" value="Unassembled WGS sequence"/>
</dbReference>
<feature type="region of interest" description="Disordered" evidence="1">
    <location>
        <begin position="153"/>
        <end position="173"/>
    </location>
</feature>
<dbReference type="PANTHER" id="PTHR36966:SF1">
    <property type="entry name" value="REP-ASSOCIATED TYROSINE TRANSPOSASE"/>
    <property type="match status" value="1"/>
</dbReference>
<dbReference type="GO" id="GO:0004803">
    <property type="term" value="F:transposase activity"/>
    <property type="evidence" value="ECO:0007669"/>
    <property type="project" value="InterPro"/>
</dbReference>
<dbReference type="Gene3D" id="3.30.70.1290">
    <property type="entry name" value="Transposase IS200-like"/>
    <property type="match status" value="1"/>
</dbReference>
<dbReference type="SUPFAM" id="SSF143422">
    <property type="entry name" value="Transposase IS200-like"/>
    <property type="match status" value="1"/>
</dbReference>
<sequence>MPNYRRVFVEGGTYFFTVNLRDRRRGVLVDRIADMRAAWRETAAAWPVETVAAVVLPDHLHFIWRLPEGDSDFSTRIRLIKAGFTRRLPAGEKSDGRKGERGVFQSRFWEHLIRDESDFDRHVDYVHFNPVKHGYVTRPEDWPHSTFQQWRRETGRPITTPPEDWRPCHLGER</sequence>
<comment type="caution">
    <text evidence="3">The sequence shown here is derived from an EMBL/GenBank/DDBJ whole genome shotgun (WGS) entry which is preliminary data.</text>
</comment>
<dbReference type="SMART" id="SM01321">
    <property type="entry name" value="Y1_Tnp"/>
    <property type="match status" value="1"/>
</dbReference>
<dbReference type="RefSeq" id="WP_104832213.1">
    <property type="nucleotide sequence ID" value="NZ_PJCH01000017.1"/>
</dbReference>
<proteinExistence type="predicted"/>
<dbReference type="InterPro" id="IPR036515">
    <property type="entry name" value="Transposase_17_sf"/>
</dbReference>
<organism evidence="3 4">
    <name type="scientific">Hyphococcus luteus</name>
    <dbReference type="NCBI Taxonomy" id="2058213"/>
    <lineage>
        <taxon>Bacteria</taxon>
        <taxon>Pseudomonadati</taxon>
        <taxon>Pseudomonadota</taxon>
        <taxon>Alphaproteobacteria</taxon>
        <taxon>Parvularculales</taxon>
        <taxon>Parvularculaceae</taxon>
        <taxon>Hyphococcus</taxon>
    </lineage>
</organism>
<feature type="compositionally biased region" description="Basic and acidic residues" evidence="1">
    <location>
        <begin position="163"/>
        <end position="173"/>
    </location>
</feature>
<evidence type="ECO:0000256" key="1">
    <source>
        <dbReference type="SAM" id="MobiDB-lite"/>
    </source>
</evidence>
<dbReference type="PANTHER" id="PTHR36966">
    <property type="entry name" value="REP-ASSOCIATED TYROSINE TRANSPOSASE"/>
    <property type="match status" value="1"/>
</dbReference>
<evidence type="ECO:0000313" key="4">
    <source>
        <dbReference type="Proteomes" id="UP000239504"/>
    </source>
</evidence>
<dbReference type="AlphaFoldDB" id="A0A2S7JZ97"/>
<evidence type="ECO:0000259" key="2">
    <source>
        <dbReference type="SMART" id="SM01321"/>
    </source>
</evidence>
<keyword evidence="4" id="KW-1185">Reference proteome</keyword>